<dbReference type="AlphaFoldDB" id="A0A7W7R7G9"/>
<dbReference type="Proteomes" id="UP000540506">
    <property type="component" value="Unassembled WGS sequence"/>
</dbReference>
<dbReference type="InterPro" id="IPR001478">
    <property type="entry name" value="PDZ"/>
</dbReference>
<evidence type="ECO:0000313" key="4">
    <source>
        <dbReference type="EMBL" id="MBB4926528.1"/>
    </source>
</evidence>
<evidence type="ECO:0000259" key="3">
    <source>
        <dbReference type="PROSITE" id="PS50106"/>
    </source>
</evidence>
<dbReference type="Pfam" id="PF13180">
    <property type="entry name" value="PDZ_2"/>
    <property type="match status" value="1"/>
</dbReference>
<proteinExistence type="predicted"/>
<keyword evidence="2" id="KW-0732">Signal</keyword>
<dbReference type="InterPro" id="IPR036034">
    <property type="entry name" value="PDZ_sf"/>
</dbReference>
<reference evidence="4 5" key="1">
    <citation type="submission" date="2020-08" db="EMBL/GenBank/DDBJ databases">
        <title>Sequencing the genomes of 1000 actinobacteria strains.</title>
        <authorList>
            <person name="Klenk H.-P."/>
        </authorList>
    </citation>
    <scope>NUCLEOTIDE SEQUENCE [LARGE SCALE GENOMIC DNA]</scope>
    <source>
        <strain evidence="4 5">DSM 41654</strain>
    </source>
</reference>
<comment type="caution">
    <text evidence="4">The sequence shown here is derived from an EMBL/GenBank/DDBJ whole genome shotgun (WGS) entry which is preliminary data.</text>
</comment>
<feature type="domain" description="PDZ" evidence="3">
    <location>
        <begin position="154"/>
        <end position="210"/>
    </location>
</feature>
<dbReference type="Gene3D" id="2.30.42.10">
    <property type="match status" value="1"/>
</dbReference>
<dbReference type="EMBL" id="JACHJV010000001">
    <property type="protein sequence ID" value="MBB4926528.1"/>
    <property type="molecule type" value="Genomic_DNA"/>
</dbReference>
<feature type="region of interest" description="Disordered" evidence="1">
    <location>
        <begin position="165"/>
        <end position="190"/>
    </location>
</feature>
<evidence type="ECO:0000256" key="2">
    <source>
        <dbReference type="SAM" id="SignalP"/>
    </source>
</evidence>
<dbReference type="PROSITE" id="PS50106">
    <property type="entry name" value="PDZ"/>
    <property type="match status" value="1"/>
</dbReference>
<evidence type="ECO:0000313" key="5">
    <source>
        <dbReference type="Proteomes" id="UP000540506"/>
    </source>
</evidence>
<dbReference type="SMART" id="SM00228">
    <property type="entry name" value="PDZ"/>
    <property type="match status" value="1"/>
</dbReference>
<protein>
    <recommendedName>
        <fullName evidence="3">PDZ domain-containing protein</fullName>
    </recommendedName>
</protein>
<keyword evidence="5" id="KW-1185">Reference proteome</keyword>
<feature type="region of interest" description="Disordered" evidence="1">
    <location>
        <begin position="34"/>
        <end position="56"/>
    </location>
</feature>
<evidence type="ECO:0000256" key="1">
    <source>
        <dbReference type="SAM" id="MobiDB-lite"/>
    </source>
</evidence>
<feature type="chain" id="PRO_5031418514" description="PDZ domain-containing protein" evidence="2">
    <location>
        <begin position="28"/>
        <end position="247"/>
    </location>
</feature>
<dbReference type="SUPFAM" id="SSF50156">
    <property type="entry name" value="PDZ domain-like"/>
    <property type="match status" value="1"/>
</dbReference>
<organism evidence="4 5">
    <name type="scientific">Kitasatospora kifunensis</name>
    <name type="common">Streptomyces kifunensis</name>
    <dbReference type="NCBI Taxonomy" id="58351"/>
    <lineage>
        <taxon>Bacteria</taxon>
        <taxon>Bacillati</taxon>
        <taxon>Actinomycetota</taxon>
        <taxon>Actinomycetes</taxon>
        <taxon>Kitasatosporales</taxon>
        <taxon>Streptomycetaceae</taxon>
        <taxon>Kitasatospora</taxon>
    </lineage>
</organism>
<dbReference type="RefSeq" id="WP_184939870.1">
    <property type="nucleotide sequence ID" value="NZ_JACHJV010000001.1"/>
</dbReference>
<name>A0A7W7R7G9_KITKI</name>
<gene>
    <name evidence="4" type="ORF">FHR34_005521</name>
</gene>
<sequence>MRRSVRSWTILGVGACTLLAGALPAAATAPGTAHTAATRAPARLQPQENIPELDAPGGPESVEYGPDYVTRPSQGTFSVTAPQYTRITAVDFDCPPCTEVIASDGSAATVRTPQGRWRFGTPIRIWLKADPNAPLAGGRYQGTFRLDSDQQPLVADITEGEQGILGVQPEDNPGGGGARVRSVTPDSPADNAGIRVGDVITSFNNTPVNNAADLRNARIGKVRSGAVVPVTYKRPNGSSRTVQVTLD</sequence>
<accession>A0A7W7R7G9</accession>
<feature type="signal peptide" evidence="2">
    <location>
        <begin position="1"/>
        <end position="27"/>
    </location>
</feature>